<feature type="compositionally biased region" description="Low complexity" evidence="3">
    <location>
        <begin position="380"/>
        <end position="395"/>
    </location>
</feature>
<evidence type="ECO:0000313" key="5">
    <source>
        <dbReference type="EMBL" id="KAG6926307.1"/>
    </source>
</evidence>
<dbReference type="GO" id="GO:0050769">
    <property type="term" value="P:positive regulation of neurogenesis"/>
    <property type="evidence" value="ECO:0007669"/>
    <property type="project" value="TreeGrafter"/>
</dbReference>
<dbReference type="AlphaFoldDB" id="A0A8T1SC97"/>
<feature type="region of interest" description="Disordered" evidence="3">
    <location>
        <begin position="497"/>
        <end position="577"/>
    </location>
</feature>
<dbReference type="FunFam" id="2.30.29.30:FF:000031">
    <property type="entry name" value="protein numb isoform X1"/>
    <property type="match status" value="1"/>
</dbReference>
<dbReference type="InterPro" id="IPR006020">
    <property type="entry name" value="PTB/PI_dom"/>
</dbReference>
<feature type="compositionally biased region" description="Gly residues" evidence="3">
    <location>
        <begin position="1"/>
        <end position="14"/>
    </location>
</feature>
<dbReference type="Gene3D" id="2.30.29.30">
    <property type="entry name" value="Pleckstrin-homology domain (PH domain)/Phosphotyrosine-binding domain (PTB)"/>
    <property type="match status" value="1"/>
</dbReference>
<dbReference type="GO" id="GO:0005737">
    <property type="term" value="C:cytoplasm"/>
    <property type="evidence" value="ECO:0007669"/>
    <property type="project" value="TreeGrafter"/>
</dbReference>
<evidence type="ECO:0000256" key="1">
    <source>
        <dbReference type="ARBA" id="ARBA00022473"/>
    </source>
</evidence>
<feature type="non-terminal residue" evidence="5">
    <location>
        <position position="1"/>
    </location>
</feature>
<feature type="region of interest" description="Disordered" evidence="3">
    <location>
        <begin position="1"/>
        <end position="58"/>
    </location>
</feature>
<dbReference type="EMBL" id="JAHGAV010000332">
    <property type="protein sequence ID" value="KAG6926307.1"/>
    <property type="molecule type" value="Genomic_DNA"/>
</dbReference>
<dbReference type="SMART" id="SM00462">
    <property type="entry name" value="PTB"/>
    <property type="match status" value="1"/>
</dbReference>
<evidence type="ECO:0000259" key="4">
    <source>
        <dbReference type="PROSITE" id="PS01179"/>
    </source>
</evidence>
<keyword evidence="1" id="KW-0217">Developmental protein</keyword>
<keyword evidence="6" id="KW-1185">Reference proteome</keyword>
<feature type="region of interest" description="Disordered" evidence="3">
    <location>
        <begin position="319"/>
        <end position="412"/>
    </location>
</feature>
<evidence type="ECO:0000313" key="6">
    <source>
        <dbReference type="Proteomes" id="UP000765507"/>
    </source>
</evidence>
<organism evidence="5 6">
    <name type="scientific">Chelydra serpentina</name>
    <name type="common">Snapping turtle</name>
    <name type="synonym">Testudo serpentina</name>
    <dbReference type="NCBI Taxonomy" id="8475"/>
    <lineage>
        <taxon>Eukaryota</taxon>
        <taxon>Metazoa</taxon>
        <taxon>Chordata</taxon>
        <taxon>Craniata</taxon>
        <taxon>Vertebrata</taxon>
        <taxon>Euteleostomi</taxon>
        <taxon>Archelosauria</taxon>
        <taxon>Testudinata</taxon>
        <taxon>Testudines</taxon>
        <taxon>Cryptodira</taxon>
        <taxon>Durocryptodira</taxon>
        <taxon>Americhelydia</taxon>
        <taxon>Chelydroidea</taxon>
        <taxon>Chelydridae</taxon>
        <taxon>Chelydra</taxon>
    </lineage>
</organism>
<dbReference type="Proteomes" id="UP000765507">
    <property type="component" value="Unassembled WGS sequence"/>
</dbReference>
<feature type="compositionally biased region" description="Pro residues" evidence="3">
    <location>
        <begin position="503"/>
        <end position="519"/>
    </location>
</feature>
<evidence type="ECO:0000256" key="2">
    <source>
        <dbReference type="ARBA" id="ARBA00022553"/>
    </source>
</evidence>
<dbReference type="CDD" id="cd01268">
    <property type="entry name" value="PTB_Numb"/>
    <property type="match status" value="1"/>
</dbReference>
<dbReference type="PIRSF" id="PIRSF017607">
    <property type="entry name" value="Numb/numb-like"/>
    <property type="match status" value="1"/>
</dbReference>
<evidence type="ECO:0000256" key="3">
    <source>
        <dbReference type="SAM" id="MobiDB-lite"/>
    </source>
</evidence>
<protein>
    <submittedName>
        <fullName evidence="5">NUMB like, endocytic adaptor protein</fullName>
    </submittedName>
</protein>
<sequence>GAGAGVGAGGGRGGAARCLRSSQRPGPGGSAMNKLRQSLRRKKPAYVPEASRPHQWQADEEAVRRGKCSFPVRYLGHAEVEESRGMHVCEEAVKKLKTNGRKSVKSVLWVSADGLRVVDDKTKDLIVDQTIEKVSFCAPDRNFDKAFSYICRDGTTRRWICHCFLALKDSGERLSHAVGCAFAACLERKQRREKECGVTASFDANRTSFAREGSFRAPAASQRQPAQRQLPDRKKAEAAPAAAPSAPPGPAQPGSVSPPQGAPSPAEKGPGEGGPQRAIPRRHAPLEQLVRQGSFRGFPALSQKNSPFKRQLSLRLSDLPSTLQRRGPAGAVPELESTPTGDSDGISALCSQIDASFARPPADPFSPTAAAGPASPPAGLPQGPAAWGEPGAGAPVQAPPFQPGHRRTPSEAERWLEEVAQAAKAQQGAPSAPATLPPYPVTYDAAPAPVGLFLPPHMPPAYVPPGWAPSVPVVGITPSQMVASVFCSAAPLQPSDLGGKASPFPPALLGPTLPPPPQARPKSGGAAPWPPESGQPGAVAPPLATARPGPKPDPFEAQWAALGAKPPGGADPVNPFAGDLQKTFEIEL</sequence>
<comment type="caution">
    <text evidence="5">The sequence shown here is derived from an EMBL/GenBank/DDBJ whole genome shotgun (WGS) entry which is preliminary data.</text>
</comment>
<feature type="domain" description="PID" evidence="4">
    <location>
        <begin position="68"/>
        <end position="193"/>
    </location>
</feature>
<gene>
    <name evidence="5" type="primary">NUMBL</name>
    <name evidence="5" type="ORF">G0U57_012413</name>
</gene>
<dbReference type="PANTHER" id="PTHR47368">
    <property type="entry name" value="NUMB"/>
    <property type="match status" value="1"/>
</dbReference>
<dbReference type="InterPro" id="IPR011993">
    <property type="entry name" value="PH-like_dom_sf"/>
</dbReference>
<name>A0A8T1SC97_CHESE</name>
<dbReference type="PANTHER" id="PTHR47368:SF4">
    <property type="entry name" value="NUMB-LIKE PROTEIN"/>
    <property type="match status" value="1"/>
</dbReference>
<accession>A0A8T1SC97</accession>
<dbReference type="InterPro" id="IPR016698">
    <property type="entry name" value="Numb/numb-like"/>
</dbReference>
<dbReference type="SUPFAM" id="SSF50729">
    <property type="entry name" value="PH domain-like"/>
    <property type="match status" value="1"/>
</dbReference>
<proteinExistence type="predicted"/>
<reference evidence="5 6" key="1">
    <citation type="journal article" date="2020" name="G3 (Bethesda)">
        <title>Draft Genome of the Common Snapping Turtle, Chelydra serpentina, a Model for Phenotypic Plasticity in Reptiles.</title>
        <authorList>
            <person name="Das D."/>
            <person name="Singh S.K."/>
            <person name="Bierstedt J."/>
            <person name="Erickson A."/>
            <person name="Galli G.L.J."/>
            <person name="Crossley D.A. 2nd"/>
            <person name="Rhen T."/>
        </authorList>
    </citation>
    <scope>NUCLEOTIDE SEQUENCE [LARGE SCALE GENOMIC DNA]</scope>
    <source>
        <strain evidence="5">KW</strain>
    </source>
</reference>
<feature type="compositionally biased region" description="Low complexity" evidence="3">
    <location>
        <begin position="216"/>
        <end position="229"/>
    </location>
</feature>
<dbReference type="Pfam" id="PF00640">
    <property type="entry name" value="PID"/>
    <property type="match status" value="1"/>
</dbReference>
<dbReference type="Pfam" id="PF06311">
    <property type="entry name" value="NumbF"/>
    <property type="match status" value="1"/>
</dbReference>
<feature type="region of interest" description="Disordered" evidence="3">
    <location>
        <begin position="213"/>
        <end position="279"/>
    </location>
</feature>
<dbReference type="InterPro" id="IPR010449">
    <property type="entry name" value="Numb_domain"/>
</dbReference>
<keyword evidence="2" id="KW-0597">Phosphoprotein</keyword>
<dbReference type="OrthoDB" id="10070446at2759"/>
<dbReference type="PROSITE" id="PS01179">
    <property type="entry name" value="PID"/>
    <property type="match status" value="1"/>
</dbReference>